<gene>
    <name evidence="2" type="ORF">BDV38DRAFT_296053</name>
</gene>
<dbReference type="InterPro" id="IPR036291">
    <property type="entry name" value="NAD(P)-bd_dom_sf"/>
</dbReference>
<dbReference type="InterPro" id="IPR013154">
    <property type="entry name" value="ADH-like_N"/>
</dbReference>
<dbReference type="Proteomes" id="UP000325672">
    <property type="component" value="Unassembled WGS sequence"/>
</dbReference>
<dbReference type="EMBL" id="ML743615">
    <property type="protein sequence ID" value="KAE8133544.1"/>
    <property type="molecule type" value="Genomic_DNA"/>
</dbReference>
<dbReference type="SUPFAM" id="SSF51735">
    <property type="entry name" value="NAD(P)-binding Rossmann-fold domains"/>
    <property type="match status" value="1"/>
</dbReference>
<dbReference type="GeneID" id="43647059"/>
<dbReference type="InterPro" id="IPR013149">
    <property type="entry name" value="ADH-like_C"/>
</dbReference>
<dbReference type="InterPro" id="IPR020843">
    <property type="entry name" value="ER"/>
</dbReference>
<dbReference type="PANTHER" id="PTHR45033:SF2">
    <property type="entry name" value="ZINC-TYPE ALCOHOL DEHYDROGENASE-LIKE PROTEIN C1773.06C"/>
    <property type="match status" value="1"/>
</dbReference>
<feature type="domain" description="Enoyl reductase (ER)" evidence="1">
    <location>
        <begin position="10"/>
        <end position="313"/>
    </location>
</feature>
<evidence type="ECO:0000259" key="1">
    <source>
        <dbReference type="SMART" id="SM00829"/>
    </source>
</evidence>
<keyword evidence="3" id="KW-1185">Reference proteome</keyword>
<dbReference type="SMART" id="SM00829">
    <property type="entry name" value="PKS_ER"/>
    <property type="match status" value="1"/>
</dbReference>
<dbReference type="CDD" id="cd08276">
    <property type="entry name" value="MDR7"/>
    <property type="match status" value="1"/>
</dbReference>
<dbReference type="GO" id="GO:0016491">
    <property type="term" value="F:oxidoreductase activity"/>
    <property type="evidence" value="ECO:0007669"/>
    <property type="project" value="InterPro"/>
</dbReference>
<reference evidence="2 3" key="1">
    <citation type="submission" date="2019-04" db="EMBL/GenBank/DDBJ databases">
        <title>Friends and foes A comparative genomics study of 23 Aspergillus species from section Flavi.</title>
        <authorList>
            <consortium name="DOE Joint Genome Institute"/>
            <person name="Kjaerbolling I."/>
            <person name="Vesth T."/>
            <person name="Frisvad J.C."/>
            <person name="Nybo J.L."/>
            <person name="Theobald S."/>
            <person name="Kildgaard S."/>
            <person name="Isbrandt T."/>
            <person name="Kuo A."/>
            <person name="Sato A."/>
            <person name="Lyhne E.K."/>
            <person name="Kogle M.E."/>
            <person name="Wiebenga A."/>
            <person name="Kun R.S."/>
            <person name="Lubbers R.J."/>
            <person name="Makela M.R."/>
            <person name="Barry K."/>
            <person name="Chovatia M."/>
            <person name="Clum A."/>
            <person name="Daum C."/>
            <person name="Haridas S."/>
            <person name="He G."/>
            <person name="LaButti K."/>
            <person name="Lipzen A."/>
            <person name="Mondo S."/>
            <person name="Riley R."/>
            <person name="Salamov A."/>
            <person name="Simmons B.A."/>
            <person name="Magnuson J.K."/>
            <person name="Henrissat B."/>
            <person name="Mortensen U.H."/>
            <person name="Larsen T.O."/>
            <person name="Devries R.P."/>
            <person name="Grigoriev I.V."/>
            <person name="Machida M."/>
            <person name="Baker S.E."/>
            <person name="Andersen M.R."/>
        </authorList>
    </citation>
    <scope>NUCLEOTIDE SEQUENCE [LARGE SCALE GENOMIC DNA]</scope>
    <source>
        <strain evidence="2 3">CBS 117625</strain>
    </source>
</reference>
<organism evidence="2 3">
    <name type="scientific">Aspergillus pseudotamarii</name>
    <dbReference type="NCBI Taxonomy" id="132259"/>
    <lineage>
        <taxon>Eukaryota</taxon>
        <taxon>Fungi</taxon>
        <taxon>Dikarya</taxon>
        <taxon>Ascomycota</taxon>
        <taxon>Pezizomycotina</taxon>
        <taxon>Eurotiomycetes</taxon>
        <taxon>Eurotiomycetidae</taxon>
        <taxon>Eurotiales</taxon>
        <taxon>Aspergillaceae</taxon>
        <taxon>Aspergillus</taxon>
        <taxon>Aspergillus subgen. Circumdati</taxon>
    </lineage>
</organism>
<sequence length="315" mass="33441">MPPQGYRPDADFGGLVLEDSVVPSVGENEVLVKFEASSRNYRDLAIAKGTFPFAHKYPTVPNSDGAGEVVKVGSKVTEFQKGDTVITLFNQAHQHGDIGSYAASTGVGGTIDGALGQFGVYPGTGLVKASSNLSVIEASILPCQTILIQGTGGISLFGLRFAKAAGCMVIATTSSAAKEKILHDLGAGHVVNYKTTPEWGSIVHELTPQKQGIGHIIEIGGLGTFEQSLKCIKMDGVINVIGFLGSTDRPQPTLLDALSHICTVRGVYAGSRALLKDMVHAIETTNLKPVVDEKVFEFADTKKAFQYMVQQDARF</sequence>
<evidence type="ECO:0000313" key="2">
    <source>
        <dbReference type="EMBL" id="KAE8133544.1"/>
    </source>
</evidence>
<accession>A0A5N6SK99</accession>
<protein>
    <submittedName>
        <fullName evidence="2">Chaperonin 10-like protein</fullName>
    </submittedName>
</protein>
<name>A0A5N6SK99_ASPPS</name>
<dbReference type="InterPro" id="IPR052711">
    <property type="entry name" value="Zinc_ADH-like"/>
</dbReference>
<proteinExistence type="predicted"/>
<dbReference type="Gene3D" id="3.90.180.10">
    <property type="entry name" value="Medium-chain alcohol dehydrogenases, catalytic domain"/>
    <property type="match status" value="1"/>
</dbReference>
<dbReference type="PANTHER" id="PTHR45033">
    <property type="match status" value="1"/>
</dbReference>
<dbReference type="InterPro" id="IPR011032">
    <property type="entry name" value="GroES-like_sf"/>
</dbReference>
<dbReference type="Pfam" id="PF00107">
    <property type="entry name" value="ADH_zinc_N"/>
    <property type="match status" value="1"/>
</dbReference>
<dbReference type="Pfam" id="PF08240">
    <property type="entry name" value="ADH_N"/>
    <property type="match status" value="1"/>
</dbReference>
<dbReference type="RefSeq" id="XP_031909607.1">
    <property type="nucleotide sequence ID" value="XM_032062849.1"/>
</dbReference>
<dbReference type="OrthoDB" id="9930022at2759"/>
<evidence type="ECO:0000313" key="3">
    <source>
        <dbReference type="Proteomes" id="UP000325672"/>
    </source>
</evidence>
<dbReference type="SUPFAM" id="SSF50129">
    <property type="entry name" value="GroES-like"/>
    <property type="match status" value="1"/>
</dbReference>
<dbReference type="AlphaFoldDB" id="A0A5N6SK99"/>
<dbReference type="Gene3D" id="3.40.50.720">
    <property type="entry name" value="NAD(P)-binding Rossmann-like Domain"/>
    <property type="match status" value="1"/>
</dbReference>